<dbReference type="Proteomes" id="UP000600877">
    <property type="component" value="Unassembled WGS sequence"/>
</dbReference>
<keyword evidence="9" id="KW-1185">Reference proteome</keyword>
<feature type="signal peptide" evidence="6">
    <location>
        <begin position="1"/>
        <end position="23"/>
    </location>
</feature>
<gene>
    <name evidence="8" type="ORF">GCM10011290_19450</name>
</gene>
<protein>
    <submittedName>
        <fullName evidence="8">Membrane protein</fullName>
    </submittedName>
</protein>
<dbReference type="Pfam" id="PF00892">
    <property type="entry name" value="EamA"/>
    <property type="match status" value="2"/>
</dbReference>
<evidence type="ECO:0000256" key="3">
    <source>
        <dbReference type="ARBA" id="ARBA00022989"/>
    </source>
</evidence>
<evidence type="ECO:0000256" key="1">
    <source>
        <dbReference type="ARBA" id="ARBA00004141"/>
    </source>
</evidence>
<dbReference type="InterPro" id="IPR037185">
    <property type="entry name" value="EmrE-like"/>
</dbReference>
<evidence type="ECO:0000313" key="8">
    <source>
        <dbReference type="EMBL" id="GGX91894.1"/>
    </source>
</evidence>
<feature type="chain" id="PRO_5046499652" evidence="6">
    <location>
        <begin position="24"/>
        <end position="279"/>
    </location>
</feature>
<feature type="transmembrane region" description="Helical" evidence="5">
    <location>
        <begin position="260"/>
        <end position="277"/>
    </location>
</feature>
<feature type="transmembrane region" description="Helical" evidence="5">
    <location>
        <begin position="233"/>
        <end position="254"/>
    </location>
</feature>
<organism evidence="8 9">
    <name type="scientific">Vogesella alkaliphila</name>
    <dbReference type="NCBI Taxonomy" id="1193621"/>
    <lineage>
        <taxon>Bacteria</taxon>
        <taxon>Pseudomonadati</taxon>
        <taxon>Pseudomonadota</taxon>
        <taxon>Betaproteobacteria</taxon>
        <taxon>Neisseriales</taxon>
        <taxon>Chromobacteriaceae</taxon>
        <taxon>Vogesella</taxon>
    </lineage>
</organism>
<feature type="domain" description="EamA" evidence="7">
    <location>
        <begin position="5"/>
        <end position="134"/>
    </location>
</feature>
<keyword evidence="6" id="KW-0732">Signal</keyword>
<evidence type="ECO:0000256" key="5">
    <source>
        <dbReference type="SAM" id="Phobius"/>
    </source>
</evidence>
<comment type="caution">
    <text evidence="8">The sequence shown here is derived from an EMBL/GenBank/DDBJ whole genome shotgun (WGS) entry which is preliminary data.</text>
</comment>
<evidence type="ECO:0000256" key="6">
    <source>
        <dbReference type="SAM" id="SignalP"/>
    </source>
</evidence>
<name>A0ABQ2YQ89_9NEIS</name>
<feature type="transmembrane region" description="Helical" evidence="5">
    <location>
        <begin position="143"/>
        <end position="163"/>
    </location>
</feature>
<feature type="transmembrane region" description="Helical" evidence="5">
    <location>
        <begin position="117"/>
        <end position="137"/>
    </location>
</feature>
<feature type="transmembrane region" description="Helical" evidence="5">
    <location>
        <begin position="175"/>
        <end position="194"/>
    </location>
</feature>
<dbReference type="InterPro" id="IPR000620">
    <property type="entry name" value="EamA_dom"/>
</dbReference>
<feature type="transmembrane region" description="Helical" evidence="5">
    <location>
        <begin position="67"/>
        <end position="84"/>
    </location>
</feature>
<feature type="domain" description="EamA" evidence="7">
    <location>
        <begin position="146"/>
        <end position="275"/>
    </location>
</feature>
<keyword evidence="4 5" id="KW-0472">Membrane</keyword>
<evidence type="ECO:0000259" key="7">
    <source>
        <dbReference type="Pfam" id="PF00892"/>
    </source>
</evidence>
<dbReference type="SUPFAM" id="SSF103481">
    <property type="entry name" value="Multidrug resistance efflux transporter EmrE"/>
    <property type="match status" value="2"/>
</dbReference>
<feature type="transmembrane region" description="Helical" evidence="5">
    <location>
        <begin position="90"/>
        <end position="110"/>
    </location>
</feature>
<accession>A0ABQ2YQ89</accession>
<evidence type="ECO:0000256" key="2">
    <source>
        <dbReference type="ARBA" id="ARBA00022692"/>
    </source>
</evidence>
<keyword evidence="3 5" id="KW-1133">Transmembrane helix</keyword>
<dbReference type="PANTHER" id="PTHR22911">
    <property type="entry name" value="ACYL-MALONYL CONDENSING ENZYME-RELATED"/>
    <property type="match status" value="1"/>
</dbReference>
<evidence type="ECO:0000313" key="9">
    <source>
        <dbReference type="Proteomes" id="UP000600877"/>
    </source>
</evidence>
<dbReference type="EMBL" id="BMYW01000006">
    <property type="protein sequence ID" value="GGX91894.1"/>
    <property type="molecule type" value="Genomic_DNA"/>
</dbReference>
<feature type="transmembrane region" description="Helical" evidence="5">
    <location>
        <begin position="36"/>
        <end position="55"/>
    </location>
</feature>
<proteinExistence type="predicted"/>
<feature type="transmembrane region" description="Helical" evidence="5">
    <location>
        <begin position="200"/>
        <end position="221"/>
    </location>
</feature>
<reference evidence="9" key="1">
    <citation type="journal article" date="2019" name="Int. J. Syst. Evol. Microbiol.">
        <title>The Global Catalogue of Microorganisms (GCM) 10K type strain sequencing project: providing services to taxonomists for standard genome sequencing and annotation.</title>
        <authorList>
            <consortium name="The Broad Institute Genomics Platform"/>
            <consortium name="The Broad Institute Genome Sequencing Center for Infectious Disease"/>
            <person name="Wu L."/>
            <person name="Ma J."/>
        </authorList>
    </citation>
    <scope>NUCLEOTIDE SEQUENCE [LARGE SCALE GENOMIC DNA]</scope>
    <source>
        <strain evidence="9">KCTC 32041</strain>
    </source>
</reference>
<keyword evidence="2 5" id="KW-0812">Transmembrane</keyword>
<evidence type="ECO:0000256" key="4">
    <source>
        <dbReference type="ARBA" id="ARBA00023136"/>
    </source>
</evidence>
<sequence>MSRLGSGWMVVAALCFALMSLFAAQGSSTLPAFEVLFYRTFIGLLVLLPLMWRRGESMRSPHWGAHARRSLIGYLSMAMLFYALSRLPLAAAVTLNYTSSLSFALCCVLLRRERLPPAVWFALSLGFVGIACMLRPTFDAGQWFAGLMGLGSGLGAGLALFHVRELGELGERPSVTVFWLFFLSSLFGLLVVLFNGGFHALNGVQLAQMLAVGLMGLAGQLAMTRAYKEGRKFVVSSLAYLTVAFSALMGLVLHQQLLPMLSWLGMALIIGSGILAARR</sequence>
<dbReference type="PANTHER" id="PTHR22911:SF6">
    <property type="entry name" value="SOLUTE CARRIER FAMILY 35 MEMBER G1"/>
    <property type="match status" value="1"/>
</dbReference>
<comment type="subcellular location">
    <subcellularLocation>
        <location evidence="1">Membrane</location>
        <topology evidence="1">Multi-pass membrane protein</topology>
    </subcellularLocation>
</comment>
<dbReference type="RefSeq" id="WP_229800323.1">
    <property type="nucleotide sequence ID" value="NZ_BMYW01000006.1"/>
</dbReference>